<keyword evidence="3" id="KW-1185">Reference proteome</keyword>
<dbReference type="Proteomes" id="UP001177003">
    <property type="component" value="Chromosome 7"/>
</dbReference>
<reference evidence="2" key="1">
    <citation type="submission" date="2023-04" db="EMBL/GenBank/DDBJ databases">
        <authorList>
            <person name="Vijverberg K."/>
            <person name="Xiong W."/>
            <person name="Schranz E."/>
        </authorList>
    </citation>
    <scope>NUCLEOTIDE SEQUENCE</scope>
</reference>
<evidence type="ECO:0000313" key="2">
    <source>
        <dbReference type="EMBL" id="CAI9292960.1"/>
    </source>
</evidence>
<organism evidence="2 3">
    <name type="scientific">Lactuca saligna</name>
    <name type="common">Willowleaf lettuce</name>
    <dbReference type="NCBI Taxonomy" id="75948"/>
    <lineage>
        <taxon>Eukaryota</taxon>
        <taxon>Viridiplantae</taxon>
        <taxon>Streptophyta</taxon>
        <taxon>Embryophyta</taxon>
        <taxon>Tracheophyta</taxon>
        <taxon>Spermatophyta</taxon>
        <taxon>Magnoliopsida</taxon>
        <taxon>eudicotyledons</taxon>
        <taxon>Gunneridae</taxon>
        <taxon>Pentapetalae</taxon>
        <taxon>asterids</taxon>
        <taxon>campanulids</taxon>
        <taxon>Asterales</taxon>
        <taxon>Asteraceae</taxon>
        <taxon>Cichorioideae</taxon>
        <taxon>Cichorieae</taxon>
        <taxon>Lactucinae</taxon>
        <taxon>Lactuca</taxon>
    </lineage>
</organism>
<dbReference type="EMBL" id="OX465083">
    <property type="protein sequence ID" value="CAI9292960.1"/>
    <property type="molecule type" value="Genomic_DNA"/>
</dbReference>
<feature type="compositionally biased region" description="Acidic residues" evidence="1">
    <location>
        <begin position="79"/>
        <end position="101"/>
    </location>
</feature>
<evidence type="ECO:0000313" key="3">
    <source>
        <dbReference type="Proteomes" id="UP001177003"/>
    </source>
</evidence>
<dbReference type="AlphaFoldDB" id="A0AA36EGU7"/>
<gene>
    <name evidence="2" type="ORF">LSALG_LOCUS31999</name>
</gene>
<evidence type="ECO:0000256" key="1">
    <source>
        <dbReference type="SAM" id="MobiDB-lite"/>
    </source>
</evidence>
<sequence length="146" mass="17114">MKKVKVLAKKNLGLRLNLSAEQYLMLRVNLLPKQHLLLKVNMYQKHRKQMLKMMVLDVPFESEYVPETQKDNEKNKEESDYEDEVEESQEDNDEDGADDDEKGVHDTQVRVRKGKPSKWITENMLKKIMVDKKGIGMNPEKPLTLD</sequence>
<name>A0AA36EGU7_LACSI</name>
<feature type="region of interest" description="Disordered" evidence="1">
    <location>
        <begin position="63"/>
        <end position="116"/>
    </location>
</feature>
<feature type="compositionally biased region" description="Basic and acidic residues" evidence="1">
    <location>
        <begin position="68"/>
        <end position="78"/>
    </location>
</feature>
<proteinExistence type="predicted"/>
<accession>A0AA36EGU7</accession>
<protein>
    <submittedName>
        <fullName evidence="2">Uncharacterized protein</fullName>
    </submittedName>
</protein>